<dbReference type="KEGG" id="bse:Bsel_2495"/>
<dbReference type="InterPro" id="IPR002110">
    <property type="entry name" value="Ankyrin_rpt"/>
</dbReference>
<name>D6XX20_BACIE</name>
<dbReference type="Pfam" id="PF00149">
    <property type="entry name" value="Metallophos"/>
    <property type="match status" value="1"/>
</dbReference>
<evidence type="ECO:0000256" key="2">
    <source>
        <dbReference type="PROSITE-ProRule" id="PRU00023"/>
    </source>
</evidence>
<dbReference type="EMBL" id="CP001791">
    <property type="protein sequence ID" value="ADH99996.1"/>
    <property type="molecule type" value="Genomic_DNA"/>
</dbReference>
<reference evidence="4" key="1">
    <citation type="submission" date="2009-10" db="EMBL/GenBank/DDBJ databases">
        <title>Complete sequence of Bacillus selenitireducens MLS10.</title>
        <authorList>
            <consortium name="US DOE Joint Genome Institute"/>
            <person name="Lucas S."/>
            <person name="Copeland A."/>
            <person name="Lapidus A."/>
            <person name="Glavina del Rio T."/>
            <person name="Dalin E."/>
            <person name="Tice H."/>
            <person name="Bruce D."/>
            <person name="Goodwin L."/>
            <person name="Pitluck S."/>
            <person name="Sims D."/>
            <person name="Brettin T."/>
            <person name="Detter J.C."/>
            <person name="Han C."/>
            <person name="Larimer F."/>
            <person name="Land M."/>
            <person name="Hauser L."/>
            <person name="Kyrpides N."/>
            <person name="Ovchinnikova G."/>
            <person name="Stolz J."/>
        </authorList>
    </citation>
    <scope>NUCLEOTIDE SEQUENCE [LARGE SCALE GENOMIC DNA]</scope>
    <source>
        <strain evidence="4">MLS10</strain>
    </source>
</reference>
<protein>
    <submittedName>
        <fullName evidence="4">Metallophosphoesterase</fullName>
    </submittedName>
</protein>
<dbReference type="eggNOG" id="COG0420">
    <property type="taxonomic scope" value="Bacteria"/>
</dbReference>
<dbReference type="InterPro" id="IPR014576">
    <property type="entry name" value="Pesterase_YhaO"/>
</dbReference>
<evidence type="ECO:0000313" key="5">
    <source>
        <dbReference type="Proteomes" id="UP000000271"/>
    </source>
</evidence>
<dbReference type="OrthoDB" id="9773856at2"/>
<dbReference type="GO" id="GO:0016787">
    <property type="term" value="F:hydrolase activity"/>
    <property type="evidence" value="ECO:0007669"/>
    <property type="project" value="UniProtKB-KW"/>
</dbReference>
<dbReference type="Gene3D" id="3.60.21.10">
    <property type="match status" value="1"/>
</dbReference>
<evidence type="ECO:0000313" key="4">
    <source>
        <dbReference type="EMBL" id="ADH99996.1"/>
    </source>
</evidence>
<feature type="domain" description="Calcineurin-like phosphoesterase" evidence="3">
    <location>
        <begin position="2"/>
        <end position="199"/>
    </location>
</feature>
<dbReference type="PANTHER" id="PTHR30337">
    <property type="entry name" value="COMPONENT OF ATP-DEPENDENT DSDNA EXONUCLEASE"/>
    <property type="match status" value="1"/>
</dbReference>
<dbReference type="InterPro" id="IPR041796">
    <property type="entry name" value="Mre11_N"/>
</dbReference>
<accession>D6XX20</accession>
<sequence>MIRFFHCADLHLGKALSIKSRLTHEQQNLFKEAAYESLNRLIEDAIRVSVDFIVIAGDVFDDEVRSLKGQWALSQAFERLGEYGIEVYMSHGNHDPHVSDNAFTYPDNVHLFGPSGDTFTYESKKGERVRLSGFSYPERAFSKRAVSMFPERSPDTDWQIGVLHGQETGVKDHAPYAPFSVSELLPLGYDYWALGHIHKRMTLSSHPPVIYPGSMQGTNRKESGNKGYLDVRLTGSEVTSEFMATAPVTYRSIELDVTGMEEWDEVLRLFQEQIPEVRHGQKIIADVSFQGYTPLYSALNTRHVDGELHELLKAGADLDDEWVIDHLSLSGLYDADLALRQEEDPFLADLHAMKEELHHEEIPAQYLTQLKQNRRLQAYLTKQAELPDKEELIGQALDYISAAVIRKEADRR</sequence>
<dbReference type="PROSITE" id="PS50088">
    <property type="entry name" value="ANK_REPEAT"/>
    <property type="match status" value="1"/>
</dbReference>
<dbReference type="STRING" id="439292.Bsel_2495"/>
<gene>
    <name evidence="4" type="ordered locus">Bsel_2495</name>
</gene>
<proteinExistence type="predicted"/>
<dbReference type="Proteomes" id="UP000000271">
    <property type="component" value="Chromosome"/>
</dbReference>
<dbReference type="PIRSF" id="PIRSF033091">
    <property type="entry name" value="Pesterase_YhaO"/>
    <property type="match status" value="1"/>
</dbReference>
<evidence type="ECO:0000259" key="3">
    <source>
        <dbReference type="Pfam" id="PF00149"/>
    </source>
</evidence>
<feature type="repeat" description="ANK" evidence="2">
    <location>
        <begin position="290"/>
        <end position="319"/>
    </location>
</feature>
<dbReference type="InterPro" id="IPR004843">
    <property type="entry name" value="Calcineurin-like_PHP"/>
</dbReference>
<dbReference type="PANTHER" id="PTHR30337:SF7">
    <property type="entry name" value="PHOSPHOESTERASE"/>
    <property type="match status" value="1"/>
</dbReference>
<evidence type="ECO:0000256" key="1">
    <source>
        <dbReference type="ARBA" id="ARBA00022801"/>
    </source>
</evidence>
<dbReference type="InterPro" id="IPR029052">
    <property type="entry name" value="Metallo-depent_PP-like"/>
</dbReference>
<dbReference type="PROSITE" id="PS50297">
    <property type="entry name" value="ANK_REP_REGION"/>
    <property type="match status" value="1"/>
</dbReference>
<dbReference type="SUPFAM" id="SSF56300">
    <property type="entry name" value="Metallo-dependent phosphatases"/>
    <property type="match status" value="1"/>
</dbReference>
<organism evidence="4 5">
    <name type="scientific">Bacillus selenitireducens (strain ATCC 700615 / DSM 15326 / MLS10)</name>
    <dbReference type="NCBI Taxonomy" id="439292"/>
    <lineage>
        <taxon>Bacteria</taxon>
        <taxon>Bacillati</taxon>
        <taxon>Bacillota</taxon>
        <taxon>Bacilli</taxon>
        <taxon>Bacillales</taxon>
        <taxon>Bacillaceae</taxon>
        <taxon>Salisediminibacterium</taxon>
    </lineage>
</organism>
<dbReference type="RefSeq" id="WP_013173418.1">
    <property type="nucleotide sequence ID" value="NC_014219.1"/>
</dbReference>
<dbReference type="CDD" id="cd00840">
    <property type="entry name" value="MPP_Mre11_N"/>
    <property type="match status" value="1"/>
</dbReference>
<dbReference type="AlphaFoldDB" id="D6XX20"/>
<dbReference type="InterPro" id="IPR050535">
    <property type="entry name" value="DNA_Repair-Maintenance_Comp"/>
</dbReference>
<keyword evidence="1" id="KW-0378">Hydrolase</keyword>
<keyword evidence="5" id="KW-1185">Reference proteome</keyword>
<dbReference type="HOGENOM" id="CLU_026621_4_0_9"/>
<keyword evidence="2" id="KW-0040">ANK repeat</keyword>